<dbReference type="GO" id="GO:0009103">
    <property type="term" value="P:lipopolysaccharide biosynthetic process"/>
    <property type="evidence" value="ECO:0007669"/>
    <property type="project" value="TreeGrafter"/>
</dbReference>
<dbReference type="AlphaFoldDB" id="A0A1G7IUR5"/>
<evidence type="ECO:0000313" key="5">
    <source>
        <dbReference type="Proteomes" id="UP000199045"/>
    </source>
</evidence>
<dbReference type="GO" id="GO:0016757">
    <property type="term" value="F:glycosyltransferase activity"/>
    <property type="evidence" value="ECO:0007669"/>
    <property type="project" value="InterPro"/>
</dbReference>
<dbReference type="Gene3D" id="3.40.50.2000">
    <property type="entry name" value="Glycogen Phosphorylase B"/>
    <property type="match status" value="2"/>
</dbReference>
<keyword evidence="1 4" id="KW-0808">Transferase</keyword>
<feature type="domain" description="Glycosyl transferase family 1" evidence="2">
    <location>
        <begin position="174"/>
        <end position="290"/>
    </location>
</feature>
<dbReference type="CDD" id="cd03809">
    <property type="entry name" value="GT4_MtfB-like"/>
    <property type="match status" value="1"/>
</dbReference>
<evidence type="ECO:0000256" key="1">
    <source>
        <dbReference type="ARBA" id="ARBA00022679"/>
    </source>
</evidence>
<dbReference type="SUPFAM" id="SSF53756">
    <property type="entry name" value="UDP-Glycosyltransferase/glycogen phosphorylase"/>
    <property type="match status" value="1"/>
</dbReference>
<dbReference type="STRING" id="104663.SAMN04488121_101978"/>
<dbReference type="InterPro" id="IPR028098">
    <property type="entry name" value="Glyco_trans_4-like_N"/>
</dbReference>
<dbReference type="Pfam" id="PF13439">
    <property type="entry name" value="Glyco_transf_4"/>
    <property type="match status" value="1"/>
</dbReference>
<dbReference type="EMBL" id="FNBN01000001">
    <property type="protein sequence ID" value="SDF16049.1"/>
    <property type="molecule type" value="Genomic_DNA"/>
</dbReference>
<accession>A0A1G7IUR5</accession>
<name>A0A1G7IUR5_CHIFI</name>
<proteinExistence type="predicted"/>
<organism evidence="4 5">
    <name type="scientific">Chitinophaga filiformis</name>
    <name type="common">Myxococcus filiformis</name>
    <name type="synonym">Flexibacter filiformis</name>
    <dbReference type="NCBI Taxonomy" id="104663"/>
    <lineage>
        <taxon>Bacteria</taxon>
        <taxon>Pseudomonadati</taxon>
        <taxon>Bacteroidota</taxon>
        <taxon>Chitinophagia</taxon>
        <taxon>Chitinophagales</taxon>
        <taxon>Chitinophagaceae</taxon>
        <taxon>Chitinophaga</taxon>
    </lineage>
</organism>
<dbReference type="Pfam" id="PF00534">
    <property type="entry name" value="Glycos_transf_1"/>
    <property type="match status" value="1"/>
</dbReference>
<evidence type="ECO:0000259" key="2">
    <source>
        <dbReference type="Pfam" id="PF00534"/>
    </source>
</evidence>
<reference evidence="4 5" key="1">
    <citation type="submission" date="2016-10" db="EMBL/GenBank/DDBJ databases">
        <authorList>
            <person name="de Groot N.N."/>
        </authorList>
    </citation>
    <scope>NUCLEOTIDE SEQUENCE [LARGE SCALE GENOMIC DNA]</scope>
    <source>
        <strain evidence="4 5">DSM 527</strain>
    </source>
</reference>
<feature type="domain" description="Glycosyltransferase subfamily 4-like N-terminal" evidence="3">
    <location>
        <begin position="52"/>
        <end position="160"/>
    </location>
</feature>
<dbReference type="RefSeq" id="WP_176842168.1">
    <property type="nucleotide sequence ID" value="NZ_FNBN01000001.1"/>
</dbReference>
<sequence>MRQILFDCEKMRYANTGLFEYCKQFGNALLRNKAEDEKVVFYVPANRKGFFGPHEQYIINRKLHRWLMPSFPQLNIWHTSFQSSHFRPSNKNTRHVLTIHDLNVIHQQTISPEKRNSVLKKIQRNIDRADHIVTISRFVLEDVKQHLDLRNKPASVIYNGGTLETFPDFDDPGYRPQRPFIFTIGSIDTKKNFAVLPPLLQHNDYELVIAGPVFDEAYKEKILATATQYQVADRVKVLGSISSQERYWYYHHCTAFAFPSLAEGFGLPVVDALSEGKPCFLSDKTSLPEVGGPLCYYFHDFSATNMQQIFQEGMQHFNNTQPVAAMKERAASMTFDHAAKNYLQIYRSLY</sequence>
<dbReference type="PANTHER" id="PTHR46401">
    <property type="entry name" value="GLYCOSYLTRANSFERASE WBBK-RELATED"/>
    <property type="match status" value="1"/>
</dbReference>
<dbReference type="InterPro" id="IPR001296">
    <property type="entry name" value="Glyco_trans_1"/>
</dbReference>
<evidence type="ECO:0000313" key="4">
    <source>
        <dbReference type="EMBL" id="SDF16049.1"/>
    </source>
</evidence>
<dbReference type="Proteomes" id="UP000199045">
    <property type="component" value="Unassembled WGS sequence"/>
</dbReference>
<dbReference type="PANTHER" id="PTHR46401:SF2">
    <property type="entry name" value="GLYCOSYLTRANSFERASE WBBK-RELATED"/>
    <property type="match status" value="1"/>
</dbReference>
<protein>
    <submittedName>
        <fullName evidence="4">Glycosyltransferase involved in cell wall bisynthesis</fullName>
    </submittedName>
</protein>
<evidence type="ECO:0000259" key="3">
    <source>
        <dbReference type="Pfam" id="PF13439"/>
    </source>
</evidence>
<gene>
    <name evidence="4" type="ORF">SAMN04488121_101978</name>
</gene>